<dbReference type="PANTHER" id="PTHR13243:SF1">
    <property type="entry name" value="NUCLEOLAR PROTEIN 16"/>
    <property type="match status" value="1"/>
</dbReference>
<evidence type="ECO:0000256" key="4">
    <source>
        <dbReference type="ARBA" id="ARBA00015522"/>
    </source>
</evidence>
<evidence type="ECO:0000313" key="8">
    <source>
        <dbReference type="Proteomes" id="UP000279236"/>
    </source>
</evidence>
<dbReference type="Pfam" id="PF09420">
    <property type="entry name" value="Nop16"/>
    <property type="match status" value="1"/>
</dbReference>
<reference evidence="7 8" key="1">
    <citation type="submission" date="2018-11" db="EMBL/GenBank/DDBJ databases">
        <title>Genome sequence of Apiotrichum porosum DSM 27194.</title>
        <authorList>
            <person name="Aliyu H."/>
            <person name="Gorte O."/>
            <person name="Ochsenreither K."/>
        </authorList>
    </citation>
    <scope>NUCLEOTIDE SEQUENCE [LARGE SCALE GENOMIC DNA]</scope>
    <source>
        <strain evidence="7 8">DSM 27194</strain>
    </source>
</reference>
<dbReference type="STRING" id="105984.A0A427XUH7"/>
<evidence type="ECO:0000256" key="5">
    <source>
        <dbReference type="ARBA" id="ARBA00023242"/>
    </source>
</evidence>
<organism evidence="7 8">
    <name type="scientific">Apiotrichum porosum</name>
    <dbReference type="NCBI Taxonomy" id="105984"/>
    <lineage>
        <taxon>Eukaryota</taxon>
        <taxon>Fungi</taxon>
        <taxon>Dikarya</taxon>
        <taxon>Basidiomycota</taxon>
        <taxon>Agaricomycotina</taxon>
        <taxon>Tremellomycetes</taxon>
        <taxon>Trichosporonales</taxon>
        <taxon>Trichosporonaceae</taxon>
        <taxon>Apiotrichum</taxon>
    </lineage>
</organism>
<dbReference type="GO" id="GO:0005730">
    <property type="term" value="C:nucleolus"/>
    <property type="evidence" value="ECO:0007669"/>
    <property type="project" value="UniProtKB-SubCell"/>
</dbReference>
<dbReference type="GO" id="GO:0042273">
    <property type="term" value="P:ribosomal large subunit biogenesis"/>
    <property type="evidence" value="ECO:0007669"/>
    <property type="project" value="TreeGrafter"/>
</dbReference>
<feature type="region of interest" description="Disordered" evidence="6">
    <location>
        <begin position="1"/>
        <end position="43"/>
    </location>
</feature>
<feature type="compositionally biased region" description="Basic residues" evidence="6">
    <location>
        <begin position="1"/>
        <end position="34"/>
    </location>
</feature>
<sequence>MANPRQRSKAKSHKSTKPSLTQKRRIHSKLRKAPPLKGPEALQTAWDKKKTVFQNYAALGLLPSMSVAKEASTSRQQRVELPLIPGSMDIDELDYVPKQQFGRIIRDADGNVIDIIIDEEDEETKGKTQEEIDEENRTKPLNDEESAPEVVLAKTDVVKPDPVSPSPELEAIAATTAPVIRHTSSAEKEWLTTLVQKHGDDFASAAMDRRLNVWQKTPGELKRMVRKAGGVAKLTGA</sequence>
<comment type="function">
    <text evidence="1">Involved in the biogenesis of the 60S ribosomal subunit.</text>
</comment>
<evidence type="ECO:0000256" key="6">
    <source>
        <dbReference type="SAM" id="MobiDB-lite"/>
    </source>
</evidence>
<dbReference type="EMBL" id="RSCE01000005">
    <property type="protein sequence ID" value="RSH82493.1"/>
    <property type="molecule type" value="Genomic_DNA"/>
</dbReference>
<proteinExistence type="inferred from homology"/>
<evidence type="ECO:0000256" key="1">
    <source>
        <dbReference type="ARBA" id="ARBA00002889"/>
    </source>
</evidence>
<comment type="similarity">
    <text evidence="3">Belongs to the NOP16 family.</text>
</comment>
<keyword evidence="8" id="KW-1185">Reference proteome</keyword>
<feature type="compositionally biased region" description="Basic and acidic residues" evidence="6">
    <location>
        <begin position="124"/>
        <end position="142"/>
    </location>
</feature>
<name>A0A427XUH7_9TREE</name>
<dbReference type="InterPro" id="IPR019002">
    <property type="entry name" value="Ribosome_biogenesis_Nop16"/>
</dbReference>
<dbReference type="GeneID" id="39592016"/>
<dbReference type="RefSeq" id="XP_028476725.1">
    <property type="nucleotide sequence ID" value="XM_028622832.1"/>
</dbReference>
<accession>A0A427XUH7</accession>
<keyword evidence="5" id="KW-0539">Nucleus</keyword>
<dbReference type="AlphaFoldDB" id="A0A427XUH7"/>
<dbReference type="PANTHER" id="PTHR13243">
    <property type="entry name" value="HSPC111 PROTEIN-RELATED"/>
    <property type="match status" value="1"/>
</dbReference>
<gene>
    <name evidence="7" type="primary">NOP16</name>
    <name evidence="7" type="ORF">EHS24_007473</name>
</gene>
<protein>
    <recommendedName>
        <fullName evidence="4">Nucleolar protein 16</fullName>
    </recommendedName>
</protein>
<evidence type="ECO:0000256" key="3">
    <source>
        <dbReference type="ARBA" id="ARBA00008479"/>
    </source>
</evidence>
<dbReference type="Proteomes" id="UP000279236">
    <property type="component" value="Unassembled WGS sequence"/>
</dbReference>
<comment type="caution">
    <text evidence="7">The sequence shown here is derived from an EMBL/GenBank/DDBJ whole genome shotgun (WGS) entry which is preliminary data.</text>
</comment>
<evidence type="ECO:0000256" key="2">
    <source>
        <dbReference type="ARBA" id="ARBA00004604"/>
    </source>
</evidence>
<dbReference type="OrthoDB" id="285729at2759"/>
<evidence type="ECO:0000313" key="7">
    <source>
        <dbReference type="EMBL" id="RSH82493.1"/>
    </source>
</evidence>
<feature type="region of interest" description="Disordered" evidence="6">
    <location>
        <begin position="121"/>
        <end position="147"/>
    </location>
</feature>
<comment type="subcellular location">
    <subcellularLocation>
        <location evidence="2">Nucleus</location>
        <location evidence="2">Nucleolus</location>
    </subcellularLocation>
</comment>